<proteinExistence type="predicted"/>
<reference evidence="2 3" key="1">
    <citation type="submission" date="2019-11" db="EMBL/GenBank/DDBJ databases">
        <title>Acidiferrimicrobium australis gen. nov., sp. nov., an acidophilic and obligately heterotrophic, member of the Actinobacteria that catalyses dissimilatory oxido- reduction of iron isolated from metal-rich acidic water in Chile.</title>
        <authorList>
            <person name="Gonzalez D."/>
            <person name="Huber K."/>
            <person name="Hedrich S."/>
            <person name="Rojas-Villalobos C."/>
            <person name="Quatrini R."/>
            <person name="Dinamarca M.A."/>
            <person name="Schwarz A."/>
            <person name="Canales C."/>
            <person name="Nancucheo I."/>
        </authorList>
    </citation>
    <scope>NUCLEOTIDE SEQUENCE [LARGE SCALE GENOMIC DNA]</scope>
    <source>
        <strain evidence="2 3">USS-CCA1</strain>
    </source>
</reference>
<dbReference type="GO" id="GO:0016740">
    <property type="term" value="F:transferase activity"/>
    <property type="evidence" value="ECO:0007669"/>
    <property type="project" value="UniProtKB-KW"/>
</dbReference>
<dbReference type="PANTHER" id="PTHR48207">
    <property type="entry name" value="SUCCINATE--HYDROXYMETHYLGLUTARATE COA-TRANSFERASE"/>
    <property type="match status" value="1"/>
</dbReference>
<keyword evidence="3" id="KW-1185">Reference proteome</keyword>
<dbReference type="Gene3D" id="3.40.50.10540">
    <property type="entry name" value="Crotonobetainyl-coa:carnitine coa-transferase, domain 1"/>
    <property type="match status" value="1"/>
</dbReference>
<name>A0ABW9QQ71_9ACTN</name>
<accession>A0ABW9QQ71</accession>
<gene>
    <name evidence="2" type="ORF">GHK86_01800</name>
</gene>
<dbReference type="Gene3D" id="3.30.1540.10">
    <property type="entry name" value="formyl-coa transferase, domain 3"/>
    <property type="match status" value="1"/>
</dbReference>
<dbReference type="Pfam" id="PF02515">
    <property type="entry name" value="CoA_transf_3"/>
    <property type="match status" value="1"/>
</dbReference>
<organism evidence="2 3">
    <name type="scientific">Acidiferrimicrobium australe</name>
    <dbReference type="NCBI Taxonomy" id="2664430"/>
    <lineage>
        <taxon>Bacteria</taxon>
        <taxon>Bacillati</taxon>
        <taxon>Actinomycetota</taxon>
        <taxon>Acidimicrobiia</taxon>
        <taxon>Acidimicrobiales</taxon>
        <taxon>Acidimicrobiaceae</taxon>
        <taxon>Acidiferrimicrobium</taxon>
    </lineage>
</organism>
<dbReference type="InterPro" id="IPR003673">
    <property type="entry name" value="CoA-Trfase_fam_III"/>
</dbReference>
<dbReference type="InterPro" id="IPR023606">
    <property type="entry name" value="CoA-Trfase_III_dom_1_sf"/>
</dbReference>
<evidence type="ECO:0000313" key="3">
    <source>
        <dbReference type="Proteomes" id="UP000437736"/>
    </source>
</evidence>
<comment type="caution">
    <text evidence="2">The sequence shown here is derived from an EMBL/GenBank/DDBJ whole genome shotgun (WGS) entry which is preliminary data.</text>
</comment>
<protein>
    <submittedName>
        <fullName evidence="2">CoA transferase</fullName>
    </submittedName>
</protein>
<evidence type="ECO:0000313" key="2">
    <source>
        <dbReference type="EMBL" id="MST31467.1"/>
    </source>
</evidence>
<evidence type="ECO:0000256" key="1">
    <source>
        <dbReference type="ARBA" id="ARBA00022679"/>
    </source>
</evidence>
<dbReference type="EMBL" id="WJHE01000073">
    <property type="protein sequence ID" value="MST31467.1"/>
    <property type="molecule type" value="Genomic_DNA"/>
</dbReference>
<keyword evidence="1 2" id="KW-0808">Transferase</keyword>
<dbReference type="InterPro" id="IPR050483">
    <property type="entry name" value="CoA-transferase_III_domain"/>
</dbReference>
<dbReference type="Proteomes" id="UP000437736">
    <property type="component" value="Unassembled WGS sequence"/>
</dbReference>
<dbReference type="SUPFAM" id="SSF89796">
    <property type="entry name" value="CoA-transferase family III (CaiB/BaiF)"/>
    <property type="match status" value="1"/>
</dbReference>
<sequence length="404" mass="43025">MVNAQGDVAGVPLDGVRVLDLTTVVMGPYATQILGDLGAEVIVVEGTTLETNRVMGPGPHPQLSGTSLNLMRNKRSLRLDFKHPAGRDALLAVAATCDVVVTNVRPSALARAGLRYEDLAAARPDVVYCEAHGWPTDSERADDPAYDDVIQAGTGVADAFRRQTGTPSLVPTIFVDKLCGLTIAYAIVAALFRRERTGRGERIEVPMSATAASFVLVEHGAGAIPEPPVGAAGYSRILSPHRRPQQTADGWIHVLPYSRAHYESVFAAAPPEFGVDPALYGSGRARIDNADLLYGQLHAVLATRTTAAWMDYFREQGVPATEITTLDELVDRLPVAEHPAAGAYRQIPPPVRFGGATDTTAAIRRPAPLVGEHTEEVLAEVGFDAEQIAGLRASGAIPPDPLDR</sequence>
<dbReference type="PANTHER" id="PTHR48207:SF4">
    <property type="entry name" value="BLL6097 PROTEIN"/>
    <property type="match status" value="1"/>
</dbReference>
<dbReference type="InterPro" id="IPR044855">
    <property type="entry name" value="CoA-Trfase_III_dom3_sf"/>
</dbReference>